<feature type="transmembrane region" description="Helical" evidence="2">
    <location>
        <begin position="88"/>
        <end position="105"/>
    </location>
</feature>
<sequence>MSQEPISVIYSLDEIFTRLEQKIDKLDNKLEQKIDGLENKIDKLEDKIDRQSEEMAGIKATLQAQQPLIQKIPDLAEKVGELKNWRQIVIIVLTTIISGSITWVIRGGTFKP</sequence>
<dbReference type="RefSeq" id="WP_172957446.1">
    <property type="nucleotide sequence ID" value="NZ_BDQK01000005.1"/>
</dbReference>
<protein>
    <submittedName>
        <fullName evidence="3">Uncharacterized protein</fullName>
    </submittedName>
</protein>
<comment type="caution">
    <text evidence="3">The sequence shown here is derived from an EMBL/GenBank/DDBJ whole genome shotgun (WGS) entry which is preliminary data.</text>
</comment>
<keyword evidence="1" id="KW-0175">Coiled coil</keyword>
<evidence type="ECO:0000313" key="4">
    <source>
        <dbReference type="Proteomes" id="UP000287247"/>
    </source>
</evidence>
<dbReference type="AlphaFoldDB" id="A0A401IF00"/>
<keyword evidence="2" id="KW-1133">Transmembrane helix</keyword>
<keyword evidence="2" id="KW-0472">Membrane</keyword>
<reference evidence="4" key="1">
    <citation type="submission" date="2017-05" db="EMBL/GenBank/DDBJ databases">
        <title>Physiological properties and genetic analysis related to exopolysaccharide production of fresh-water unicellular cyanobacterium Aphanothece sacrum, Suizenji Nori, that has been cultured as a food source in Japan.</title>
        <authorList>
            <person name="Kanesaki Y."/>
            <person name="Yoshikawa S."/>
            <person name="Ohki K."/>
        </authorList>
    </citation>
    <scope>NUCLEOTIDE SEQUENCE [LARGE SCALE GENOMIC DNA]</scope>
    <source>
        <strain evidence="4">FPU1</strain>
    </source>
</reference>
<keyword evidence="4" id="KW-1185">Reference proteome</keyword>
<evidence type="ECO:0000256" key="1">
    <source>
        <dbReference type="SAM" id="Coils"/>
    </source>
</evidence>
<dbReference type="EMBL" id="BDQK01000005">
    <property type="protein sequence ID" value="GBF79867.1"/>
    <property type="molecule type" value="Genomic_DNA"/>
</dbReference>
<dbReference type="Proteomes" id="UP000287247">
    <property type="component" value="Unassembled WGS sequence"/>
</dbReference>
<keyword evidence="2" id="KW-0812">Transmembrane</keyword>
<dbReference type="Gene3D" id="1.20.1270.70">
    <property type="entry name" value="Designed single chain three-helix bundle"/>
    <property type="match status" value="1"/>
</dbReference>
<feature type="coiled-coil region" evidence="1">
    <location>
        <begin position="16"/>
        <end position="61"/>
    </location>
</feature>
<accession>A0A401IF00</accession>
<evidence type="ECO:0000313" key="3">
    <source>
        <dbReference type="EMBL" id="GBF79867.1"/>
    </source>
</evidence>
<gene>
    <name evidence="3" type="ORF">AsFPU1_1267</name>
</gene>
<proteinExistence type="predicted"/>
<name>A0A401IF00_APHSA</name>
<evidence type="ECO:0000256" key="2">
    <source>
        <dbReference type="SAM" id="Phobius"/>
    </source>
</evidence>
<organism evidence="3 4">
    <name type="scientific">Aphanothece sacrum FPU1</name>
    <dbReference type="NCBI Taxonomy" id="1920663"/>
    <lineage>
        <taxon>Bacteria</taxon>
        <taxon>Bacillati</taxon>
        <taxon>Cyanobacteriota</taxon>
        <taxon>Cyanophyceae</taxon>
        <taxon>Oscillatoriophycideae</taxon>
        <taxon>Chroococcales</taxon>
        <taxon>Aphanothecaceae</taxon>
        <taxon>Aphanothece</taxon>
    </lineage>
</organism>